<dbReference type="EMBL" id="JARKIF010000021">
    <property type="protein sequence ID" value="KAJ7617355.1"/>
    <property type="molecule type" value="Genomic_DNA"/>
</dbReference>
<dbReference type="AlphaFoldDB" id="A0AAD7BDF5"/>
<accession>A0AAD7BDF5</accession>
<comment type="caution">
    <text evidence="2">The sequence shown here is derived from an EMBL/GenBank/DDBJ whole genome shotgun (WGS) entry which is preliminary data.</text>
</comment>
<organism evidence="2 3">
    <name type="scientific">Roridomyces roridus</name>
    <dbReference type="NCBI Taxonomy" id="1738132"/>
    <lineage>
        <taxon>Eukaryota</taxon>
        <taxon>Fungi</taxon>
        <taxon>Dikarya</taxon>
        <taxon>Basidiomycota</taxon>
        <taxon>Agaricomycotina</taxon>
        <taxon>Agaricomycetes</taxon>
        <taxon>Agaricomycetidae</taxon>
        <taxon>Agaricales</taxon>
        <taxon>Marasmiineae</taxon>
        <taxon>Mycenaceae</taxon>
        <taxon>Roridomyces</taxon>
    </lineage>
</organism>
<evidence type="ECO:0000313" key="3">
    <source>
        <dbReference type="Proteomes" id="UP001221142"/>
    </source>
</evidence>
<reference evidence="2" key="1">
    <citation type="submission" date="2023-03" db="EMBL/GenBank/DDBJ databases">
        <title>Massive genome expansion in bonnet fungi (Mycena s.s.) driven by repeated elements and novel gene families across ecological guilds.</title>
        <authorList>
            <consortium name="Lawrence Berkeley National Laboratory"/>
            <person name="Harder C.B."/>
            <person name="Miyauchi S."/>
            <person name="Viragh M."/>
            <person name="Kuo A."/>
            <person name="Thoen E."/>
            <person name="Andreopoulos B."/>
            <person name="Lu D."/>
            <person name="Skrede I."/>
            <person name="Drula E."/>
            <person name="Henrissat B."/>
            <person name="Morin E."/>
            <person name="Kohler A."/>
            <person name="Barry K."/>
            <person name="LaButti K."/>
            <person name="Morin E."/>
            <person name="Salamov A."/>
            <person name="Lipzen A."/>
            <person name="Mereny Z."/>
            <person name="Hegedus B."/>
            <person name="Baldrian P."/>
            <person name="Stursova M."/>
            <person name="Weitz H."/>
            <person name="Taylor A."/>
            <person name="Grigoriev I.V."/>
            <person name="Nagy L.G."/>
            <person name="Martin F."/>
            <person name="Kauserud H."/>
        </authorList>
    </citation>
    <scope>NUCLEOTIDE SEQUENCE</scope>
    <source>
        <strain evidence="2">9284</strain>
    </source>
</reference>
<protein>
    <submittedName>
        <fullName evidence="2">Uncharacterized protein</fullName>
    </submittedName>
</protein>
<keyword evidence="3" id="KW-1185">Reference proteome</keyword>
<evidence type="ECO:0000256" key="1">
    <source>
        <dbReference type="SAM" id="MobiDB-lite"/>
    </source>
</evidence>
<sequence>MSATHYISPPTTHYPSTKMTTLIQIHTFLQKYFGDALSRFFRLFVRKAGSEAAEDVQTKGPTNGTSPGPNSAIVAPDGDDRDVVPHVESVAADTSAEFIKPSGSELLSAVVIETIALPSLPSILTKPEARPPLPVENVFEVQDFGRPSNVFHERRTALGCITNIPVENIKAGTTKAAKRKSKTKVTKEAKPAVVNYSLPTRFRKAKKRSRSRSRTVLNPAAAAVSEVLVTPAPGVDTTTPTPAPCSPGWNKAKDDIIAEMRGFNKQVLASRRHSMPVLAATLSPDVVAVKTTKRHSAPPVLVVSSEAPKELLSGLMHEAAETLTVLDEANTQVKPDTIKARPFSAIAPEPEEDIFVVGEDTDDEDEYYFGAGLPTVSAAHDTPTKTKTRSGFGKCNFKLVSSISASRSMAELANASSRSISELLNVWDGLMKSPKLARVLSRWDGVTRRNDSIV</sequence>
<evidence type="ECO:0000313" key="2">
    <source>
        <dbReference type="EMBL" id="KAJ7617355.1"/>
    </source>
</evidence>
<gene>
    <name evidence="2" type="ORF">FB45DRAFT_1007899</name>
</gene>
<feature type="compositionally biased region" description="Polar residues" evidence="1">
    <location>
        <begin position="59"/>
        <end position="69"/>
    </location>
</feature>
<feature type="region of interest" description="Disordered" evidence="1">
    <location>
        <begin position="52"/>
        <end position="80"/>
    </location>
</feature>
<name>A0AAD7BDF5_9AGAR</name>
<dbReference type="Proteomes" id="UP001221142">
    <property type="component" value="Unassembled WGS sequence"/>
</dbReference>
<proteinExistence type="predicted"/>